<evidence type="ECO:0000313" key="2">
    <source>
        <dbReference type="Proteomes" id="UP000185687"/>
    </source>
</evidence>
<sequence length="37" mass="3957">MNDVIDEKRDVLESLAEKDLPASELAGALLEVAEGSE</sequence>
<proteinExistence type="predicted"/>
<dbReference type="EMBL" id="FTNP01000005">
    <property type="protein sequence ID" value="SIR95777.1"/>
    <property type="molecule type" value="Genomic_DNA"/>
</dbReference>
<dbReference type="AlphaFoldDB" id="A0A1N7F5X4"/>
<accession>A0A1N7F5X4</accession>
<protein>
    <submittedName>
        <fullName evidence="1">Uncharacterized protein</fullName>
    </submittedName>
</protein>
<keyword evidence="2" id="KW-1185">Reference proteome</keyword>
<gene>
    <name evidence="1" type="ORF">SAMN05421809_3038</name>
</gene>
<evidence type="ECO:0000313" key="1">
    <source>
        <dbReference type="EMBL" id="SIR95777.1"/>
    </source>
</evidence>
<reference evidence="1 2" key="1">
    <citation type="submission" date="2017-01" db="EMBL/GenBank/DDBJ databases">
        <authorList>
            <person name="Mah S.A."/>
            <person name="Swanson W.J."/>
            <person name="Moy G.W."/>
            <person name="Vacquier V.D."/>
        </authorList>
    </citation>
    <scope>NUCLEOTIDE SEQUENCE [LARGE SCALE GENOMIC DNA]</scope>
    <source>
        <strain evidence="1 2">CGMCC 1.8909</strain>
    </source>
</reference>
<dbReference type="Proteomes" id="UP000185687">
    <property type="component" value="Unassembled WGS sequence"/>
</dbReference>
<organism evidence="1 2">
    <name type="scientific">Natronorubrum daqingense</name>
    <dbReference type="NCBI Taxonomy" id="588898"/>
    <lineage>
        <taxon>Archaea</taxon>
        <taxon>Methanobacteriati</taxon>
        <taxon>Methanobacteriota</taxon>
        <taxon>Stenosarchaea group</taxon>
        <taxon>Halobacteria</taxon>
        <taxon>Halobacteriales</taxon>
        <taxon>Natrialbaceae</taxon>
        <taxon>Natronorubrum</taxon>
    </lineage>
</organism>
<name>A0A1N7F5X4_9EURY</name>